<organism evidence="6 7">
    <name type="scientific">Mesorhizobium metallidurans STM 2683</name>
    <dbReference type="NCBI Taxonomy" id="1297569"/>
    <lineage>
        <taxon>Bacteria</taxon>
        <taxon>Pseudomonadati</taxon>
        <taxon>Pseudomonadota</taxon>
        <taxon>Alphaproteobacteria</taxon>
        <taxon>Hyphomicrobiales</taxon>
        <taxon>Phyllobacteriaceae</taxon>
        <taxon>Mesorhizobium</taxon>
    </lineage>
</organism>
<dbReference type="GO" id="GO:0043565">
    <property type="term" value="F:sequence-specific DNA binding"/>
    <property type="evidence" value="ECO:0007669"/>
    <property type="project" value="InterPro"/>
</dbReference>
<proteinExistence type="predicted"/>
<dbReference type="SMART" id="SM00342">
    <property type="entry name" value="HTH_ARAC"/>
    <property type="match status" value="1"/>
</dbReference>
<sequence length="330" mass="36204">MARRRGRRAPKPLLLLPNPLTLVAPAAWMRDAGAMSEALRELIDIAGRHARGRRTPTAIPRVSIGRSEVTTPPLPGVWGSGILFVLQGAKTVLIGDRTLRYDRASYFIYTVDTPSISQIVEASAARPYLAIGFTLDLQAVAALLVEHEPVLGGDDFSTSPVNDELVDALRRMMRLLDRPAEIPVLAAMLQREMLFRLLQGPQGGKLRELAHADGHLARIGQAIAWIRAHCHQPIRVADLAEIAHMSNAAFYRHFKAATAMSPIQYQKQIRLLEARHLLVAQPGNVAQVAFAVGYESASQFSREYARQFGSPPARDAARLVARGEVAVEVI</sequence>
<dbReference type="STRING" id="1297569.MESS2_1140017"/>
<dbReference type="InterPro" id="IPR018060">
    <property type="entry name" value="HTH_AraC"/>
</dbReference>
<evidence type="ECO:0000256" key="2">
    <source>
        <dbReference type="ARBA" id="ARBA00023125"/>
    </source>
</evidence>
<protein>
    <submittedName>
        <fullName evidence="6">Transcriptional regulator</fullName>
    </submittedName>
</protein>
<dbReference type="PROSITE" id="PS00041">
    <property type="entry name" value="HTH_ARAC_FAMILY_1"/>
    <property type="match status" value="1"/>
</dbReference>
<dbReference type="Pfam" id="PF12833">
    <property type="entry name" value="HTH_18"/>
    <property type="match status" value="1"/>
</dbReference>
<feature type="domain" description="HTH araC/xylS-type" evidence="5">
    <location>
        <begin position="220"/>
        <end position="318"/>
    </location>
</feature>
<dbReference type="SUPFAM" id="SSF46689">
    <property type="entry name" value="Homeodomain-like"/>
    <property type="match status" value="2"/>
</dbReference>
<evidence type="ECO:0000256" key="3">
    <source>
        <dbReference type="ARBA" id="ARBA00023163"/>
    </source>
</evidence>
<keyword evidence="1" id="KW-0805">Transcription regulation</keyword>
<evidence type="ECO:0000256" key="4">
    <source>
        <dbReference type="SAM" id="SignalP"/>
    </source>
</evidence>
<accession>M5EHK8</accession>
<dbReference type="eggNOG" id="COG4977">
    <property type="taxonomic scope" value="Bacteria"/>
</dbReference>
<keyword evidence="4" id="KW-0732">Signal</keyword>
<gene>
    <name evidence="6" type="ORF">MESS2_1140017</name>
</gene>
<dbReference type="PANTHER" id="PTHR43436:SF1">
    <property type="entry name" value="TRANSCRIPTIONAL REGULATORY PROTEIN"/>
    <property type="match status" value="1"/>
</dbReference>
<dbReference type="InterPro" id="IPR018062">
    <property type="entry name" value="HTH_AraC-typ_CS"/>
</dbReference>
<feature type="chain" id="PRO_5004066058" evidence="4">
    <location>
        <begin position="27"/>
        <end position="330"/>
    </location>
</feature>
<dbReference type="EMBL" id="CAUM01000018">
    <property type="protein sequence ID" value="CCV03842.1"/>
    <property type="molecule type" value="Genomic_DNA"/>
</dbReference>
<dbReference type="PANTHER" id="PTHR43436">
    <property type="entry name" value="ARAC-FAMILY TRANSCRIPTIONAL REGULATOR"/>
    <property type="match status" value="1"/>
</dbReference>
<dbReference type="InterPro" id="IPR009057">
    <property type="entry name" value="Homeodomain-like_sf"/>
</dbReference>
<evidence type="ECO:0000313" key="7">
    <source>
        <dbReference type="Proteomes" id="UP000012062"/>
    </source>
</evidence>
<dbReference type="InterPro" id="IPR009594">
    <property type="entry name" value="Tscrpt_reg_HTH_AraC_N"/>
</dbReference>
<keyword evidence="3" id="KW-0804">Transcription</keyword>
<evidence type="ECO:0000313" key="6">
    <source>
        <dbReference type="EMBL" id="CCV03842.1"/>
    </source>
</evidence>
<evidence type="ECO:0000259" key="5">
    <source>
        <dbReference type="PROSITE" id="PS01124"/>
    </source>
</evidence>
<evidence type="ECO:0000256" key="1">
    <source>
        <dbReference type="ARBA" id="ARBA00023015"/>
    </source>
</evidence>
<dbReference type="Gene3D" id="1.10.10.60">
    <property type="entry name" value="Homeodomain-like"/>
    <property type="match status" value="2"/>
</dbReference>
<dbReference type="Proteomes" id="UP000012062">
    <property type="component" value="Unassembled WGS sequence"/>
</dbReference>
<comment type="caution">
    <text evidence="6">The sequence shown here is derived from an EMBL/GenBank/DDBJ whole genome shotgun (WGS) entry which is preliminary data.</text>
</comment>
<dbReference type="PROSITE" id="PS01124">
    <property type="entry name" value="HTH_ARAC_FAMILY_2"/>
    <property type="match status" value="1"/>
</dbReference>
<name>M5EHK8_9HYPH</name>
<feature type="signal peptide" evidence="4">
    <location>
        <begin position="1"/>
        <end position="26"/>
    </location>
</feature>
<keyword evidence="2" id="KW-0238">DNA-binding</keyword>
<reference evidence="6 7" key="1">
    <citation type="submission" date="2013-02" db="EMBL/GenBank/DDBJ databases">
        <authorList>
            <person name="Genoscope - CEA"/>
        </authorList>
    </citation>
    <scope>NUCLEOTIDE SEQUENCE [LARGE SCALE GENOMIC DNA]</scope>
    <source>
        <strain evidence="6 7">STM 2683</strain>
    </source>
</reference>
<keyword evidence="7" id="KW-1185">Reference proteome</keyword>
<dbReference type="GO" id="GO:0003700">
    <property type="term" value="F:DNA-binding transcription factor activity"/>
    <property type="evidence" value="ECO:0007669"/>
    <property type="project" value="InterPro"/>
</dbReference>
<dbReference type="AlphaFoldDB" id="M5EHK8"/>
<dbReference type="Pfam" id="PF06719">
    <property type="entry name" value="AraC_N"/>
    <property type="match status" value="1"/>
</dbReference>